<evidence type="ECO:0000256" key="1">
    <source>
        <dbReference type="ARBA" id="ARBA00004442"/>
    </source>
</evidence>
<dbReference type="AlphaFoldDB" id="A0A5J4RBL8"/>
<evidence type="ECO:0000256" key="2">
    <source>
        <dbReference type="ARBA" id="ARBA00022729"/>
    </source>
</evidence>
<dbReference type="Pfam" id="PF14322">
    <property type="entry name" value="SusD-like_3"/>
    <property type="match status" value="1"/>
</dbReference>
<feature type="domain" description="RagB/SusD" evidence="5">
    <location>
        <begin position="417"/>
        <end position="563"/>
    </location>
</feature>
<dbReference type="InterPro" id="IPR012944">
    <property type="entry name" value="SusD_RagB_dom"/>
</dbReference>
<comment type="caution">
    <text evidence="7">The sequence shown here is derived from an EMBL/GenBank/DDBJ whole genome shotgun (WGS) entry which is preliminary data.</text>
</comment>
<gene>
    <name evidence="7" type="ORF">EZS27_020252</name>
</gene>
<evidence type="ECO:0000256" key="3">
    <source>
        <dbReference type="ARBA" id="ARBA00023136"/>
    </source>
</evidence>
<dbReference type="Pfam" id="PF07980">
    <property type="entry name" value="SusD_RagB"/>
    <property type="match status" value="1"/>
</dbReference>
<evidence type="ECO:0000259" key="6">
    <source>
        <dbReference type="Pfam" id="PF14322"/>
    </source>
</evidence>
<dbReference type="InterPro" id="IPR011990">
    <property type="entry name" value="TPR-like_helical_dom_sf"/>
</dbReference>
<keyword evidence="4" id="KW-0998">Cell outer membrane</keyword>
<dbReference type="InterPro" id="IPR033985">
    <property type="entry name" value="SusD-like_N"/>
</dbReference>
<keyword evidence="3" id="KW-0472">Membrane</keyword>
<protein>
    <submittedName>
        <fullName evidence="7">RagB/SusD family nutrient uptake outer membrane protein SusD</fullName>
    </submittedName>
</protein>
<name>A0A5J4RBL8_9ZZZZ</name>
<dbReference type="SUPFAM" id="SSF48452">
    <property type="entry name" value="TPR-like"/>
    <property type="match status" value="1"/>
</dbReference>
<organism evidence="7">
    <name type="scientific">termite gut metagenome</name>
    <dbReference type="NCBI Taxonomy" id="433724"/>
    <lineage>
        <taxon>unclassified sequences</taxon>
        <taxon>metagenomes</taxon>
        <taxon>organismal metagenomes</taxon>
    </lineage>
</organism>
<comment type="subcellular location">
    <subcellularLocation>
        <location evidence="1">Cell outer membrane</location>
    </subcellularLocation>
</comment>
<keyword evidence="2" id="KW-0732">Signal</keyword>
<evidence type="ECO:0000313" key="7">
    <source>
        <dbReference type="EMBL" id="KAA6331112.1"/>
    </source>
</evidence>
<reference evidence="7" key="1">
    <citation type="submission" date="2019-03" db="EMBL/GenBank/DDBJ databases">
        <title>Single cell metagenomics reveals metabolic interactions within the superorganism composed of flagellate Streblomastix strix and complex community of Bacteroidetes bacteria on its surface.</title>
        <authorList>
            <person name="Treitli S.C."/>
            <person name="Kolisko M."/>
            <person name="Husnik F."/>
            <person name="Keeling P."/>
            <person name="Hampl V."/>
        </authorList>
    </citation>
    <scope>NUCLEOTIDE SEQUENCE</scope>
    <source>
        <strain evidence="7">STM</strain>
    </source>
</reference>
<dbReference type="PROSITE" id="PS51257">
    <property type="entry name" value="PROKAR_LIPOPROTEIN"/>
    <property type="match status" value="1"/>
</dbReference>
<sequence>MKNIYLSLLIAVSFAFSACSEFLEEDNRSNLVASEYYQKTESYNALVNACYSTLRDVFGGRCEMFCAGTDIFIMGNRIFSQGLGNYRGLTPTDVSVEDFYVTMYEAIKVCNDGIHYGELYNHDAKLIAEVRFLRAMYYFHLVQQFGNVALIVENSETPIMAYSFSEAKDVYAFIIDEMKAVLEADLPLTTSDGRVSKRAINHFLAKVYLTRSYETYAESSDAANAISCATTAINGQKLTLDYETEVFWPGKEKNDEILFAVQISAATMPSNVEGGSMQYDFFGPYMGGTDASVGMTYGGPHQNNALIPSFQLHRWLAEDANDKRYAATFMQELYGPLTGTKVDYFAYFALTPEQRKDLQVKIYYPKISATQTDVDNWVAVNPEKRANTPIWWAGDEPDKYFYRSDWESGNEDLCAPAIKKFSDPKATYKDGARTSTRDIFLARLAETYLIRAEASIKKDGAGSSSAAADINEVRTRAGAVNIAASAAAVDFILAERARELAGEYHRWYDLKRTGKLVEYVTKYNKQVTDADMKGTGGAYKILRPIPAQAIELSTNRPAQNLGY</sequence>
<proteinExistence type="predicted"/>
<dbReference type="EMBL" id="SNRY01001414">
    <property type="protein sequence ID" value="KAA6331112.1"/>
    <property type="molecule type" value="Genomic_DNA"/>
</dbReference>
<dbReference type="Gene3D" id="1.25.40.390">
    <property type="match status" value="1"/>
</dbReference>
<evidence type="ECO:0000256" key="4">
    <source>
        <dbReference type="ARBA" id="ARBA00023237"/>
    </source>
</evidence>
<evidence type="ECO:0000259" key="5">
    <source>
        <dbReference type="Pfam" id="PF07980"/>
    </source>
</evidence>
<feature type="domain" description="SusD-like N-terminal" evidence="6">
    <location>
        <begin position="73"/>
        <end position="209"/>
    </location>
</feature>
<accession>A0A5J4RBL8</accession>
<dbReference type="GO" id="GO:0009279">
    <property type="term" value="C:cell outer membrane"/>
    <property type="evidence" value="ECO:0007669"/>
    <property type="project" value="UniProtKB-SubCell"/>
</dbReference>